<organism evidence="7 8">
    <name type="scientific">Corallincola platygyrae</name>
    <dbReference type="NCBI Taxonomy" id="1193278"/>
    <lineage>
        <taxon>Bacteria</taxon>
        <taxon>Pseudomonadati</taxon>
        <taxon>Pseudomonadota</taxon>
        <taxon>Gammaproteobacteria</taxon>
        <taxon>Alteromonadales</taxon>
        <taxon>Psychromonadaceae</taxon>
        <taxon>Corallincola</taxon>
    </lineage>
</organism>
<dbReference type="NCBIfam" id="TIGR00254">
    <property type="entry name" value="GGDEF"/>
    <property type="match status" value="1"/>
</dbReference>
<evidence type="ECO:0000313" key="8">
    <source>
        <dbReference type="Proteomes" id="UP001597380"/>
    </source>
</evidence>
<comment type="catalytic activity">
    <reaction evidence="2">
        <text>2 GTP = 3',3'-c-di-GMP + 2 diphosphate</text>
        <dbReference type="Rhea" id="RHEA:24898"/>
        <dbReference type="ChEBI" id="CHEBI:33019"/>
        <dbReference type="ChEBI" id="CHEBI:37565"/>
        <dbReference type="ChEBI" id="CHEBI:58805"/>
        <dbReference type="EC" id="2.7.7.65"/>
    </reaction>
</comment>
<dbReference type="CDD" id="cd01949">
    <property type="entry name" value="GGDEF"/>
    <property type="match status" value="1"/>
</dbReference>
<dbReference type="EC" id="2.7.7.65" evidence="1"/>
<dbReference type="PANTHER" id="PTHR45138:SF9">
    <property type="entry name" value="DIGUANYLATE CYCLASE DGCM-RELATED"/>
    <property type="match status" value="1"/>
</dbReference>
<dbReference type="SMART" id="SM00267">
    <property type="entry name" value="GGDEF"/>
    <property type="match status" value="1"/>
</dbReference>
<dbReference type="SUPFAM" id="SSF55073">
    <property type="entry name" value="Nucleotide cyclase"/>
    <property type="match status" value="1"/>
</dbReference>
<dbReference type="InterPro" id="IPR011990">
    <property type="entry name" value="TPR-like_helical_dom_sf"/>
</dbReference>
<dbReference type="InterPro" id="IPR029787">
    <property type="entry name" value="Nucleotide_cyclase"/>
</dbReference>
<feature type="coiled-coil region" evidence="3">
    <location>
        <begin position="239"/>
        <end position="266"/>
    </location>
</feature>
<dbReference type="PROSITE" id="PS50887">
    <property type="entry name" value="GGDEF"/>
    <property type="match status" value="1"/>
</dbReference>
<dbReference type="InterPro" id="IPR043128">
    <property type="entry name" value="Rev_trsase/Diguanyl_cyclase"/>
</dbReference>
<evidence type="ECO:0000256" key="1">
    <source>
        <dbReference type="ARBA" id="ARBA00012528"/>
    </source>
</evidence>
<dbReference type="Gene3D" id="3.30.70.270">
    <property type="match status" value="1"/>
</dbReference>
<dbReference type="Pfam" id="PF00990">
    <property type="entry name" value="GGDEF"/>
    <property type="match status" value="1"/>
</dbReference>
<feature type="transmembrane region" description="Helical" evidence="4">
    <location>
        <begin position="444"/>
        <end position="464"/>
    </location>
</feature>
<dbReference type="RefSeq" id="WP_345340454.1">
    <property type="nucleotide sequence ID" value="NZ_BAABLI010000015.1"/>
</dbReference>
<evidence type="ECO:0000256" key="3">
    <source>
        <dbReference type="SAM" id="Coils"/>
    </source>
</evidence>
<proteinExistence type="predicted"/>
<dbReference type="Gene3D" id="1.25.40.10">
    <property type="entry name" value="Tetratricopeptide repeat domain"/>
    <property type="match status" value="1"/>
</dbReference>
<evidence type="ECO:0000259" key="6">
    <source>
        <dbReference type="PROSITE" id="PS50887"/>
    </source>
</evidence>
<dbReference type="InterPro" id="IPR000160">
    <property type="entry name" value="GGDEF_dom"/>
</dbReference>
<evidence type="ECO:0000256" key="2">
    <source>
        <dbReference type="ARBA" id="ARBA00034247"/>
    </source>
</evidence>
<protein>
    <recommendedName>
        <fullName evidence="1">diguanylate cyclase</fullName>
        <ecNumber evidence="1">2.7.7.65</ecNumber>
    </recommendedName>
</protein>
<reference evidence="8" key="1">
    <citation type="journal article" date="2019" name="Int. J. Syst. Evol. Microbiol.">
        <title>The Global Catalogue of Microorganisms (GCM) 10K type strain sequencing project: providing services to taxonomists for standard genome sequencing and annotation.</title>
        <authorList>
            <consortium name="The Broad Institute Genomics Platform"/>
            <consortium name="The Broad Institute Genome Sequencing Center for Infectious Disease"/>
            <person name="Wu L."/>
            <person name="Ma J."/>
        </authorList>
    </citation>
    <scope>NUCLEOTIDE SEQUENCE [LARGE SCALE GENOMIC DNA]</scope>
    <source>
        <strain evidence="8">CGMCC 1.10992</strain>
    </source>
</reference>
<keyword evidence="4" id="KW-1133">Transmembrane helix</keyword>
<feature type="domain" description="GGDEF" evidence="6">
    <location>
        <begin position="500"/>
        <end position="631"/>
    </location>
</feature>
<keyword evidence="3" id="KW-0175">Coiled coil</keyword>
<accession>A0ABW4XTZ4</accession>
<comment type="caution">
    <text evidence="7">The sequence shown here is derived from an EMBL/GenBank/DDBJ whole genome shotgun (WGS) entry which is preliminary data.</text>
</comment>
<evidence type="ECO:0000256" key="4">
    <source>
        <dbReference type="SAM" id="Phobius"/>
    </source>
</evidence>
<keyword evidence="8" id="KW-1185">Reference proteome</keyword>
<feature type="signal peptide" evidence="5">
    <location>
        <begin position="1"/>
        <end position="25"/>
    </location>
</feature>
<keyword evidence="4" id="KW-0812">Transmembrane</keyword>
<name>A0ABW4XTZ4_9GAMM</name>
<keyword evidence="4" id="KW-0472">Membrane</keyword>
<dbReference type="EMBL" id="JBHUHT010000017">
    <property type="protein sequence ID" value="MFD2097294.1"/>
    <property type="molecule type" value="Genomic_DNA"/>
</dbReference>
<sequence>MRSQPCIAIFLLVFASIISAKNAIASAPAWVDLRESLESQRYTPTLLVARLNYWLSTPPDDVSIEELSESWVWLLNTYIQIGQRDEALVKAEQALKSLASAPPRFRVEVIQIKGVLLQRQGNYAGEQQWLTQQIEAQPESANLVRGQLTLSLAQSYAVSEQRSKAITTVDNALAIIREMQPDEENTEGWHEFTFNAKIYAASVLFLQGRFQEAYDTMLEAQEKLKAEDLITGLTLRSNIALVLIRLDRAEEALEVLQQLEVDVRRAKWGYGLFFVQFRRMMALHQLQRYQDANYSVDIALREISEIDEARFRYPFFMLAALIRAHNRNFSEANRLQELSEQDYDEFKALSREANQLIALGYKAELAKVRGQTQQALELYAKWANDLRKFNAIQQRESIATLSAQMDNAINKTRADLLTKQNILQERRLAEQRQLNELRSRQIKMQYALLLVLIVSLTLLTYFLWRLQQLAQKDSLTGVLNRRQIIRTGNHLVKKHRRSDTSLALMVVDVDHFKSINDNFGHPTGDHILRMLTKRIRQQLRRGDMFGRIGGEEFLILLPGCSKKNAKGASQRLLNAISGQPFQTDNGEIAVTVSMGLTLCQPDDSFESLYQRGDELLYQAKQAGRNRVEIDS</sequence>
<evidence type="ECO:0000256" key="5">
    <source>
        <dbReference type="SAM" id="SignalP"/>
    </source>
</evidence>
<feature type="chain" id="PRO_5045497868" description="diguanylate cyclase" evidence="5">
    <location>
        <begin position="26"/>
        <end position="631"/>
    </location>
</feature>
<evidence type="ECO:0000313" key="7">
    <source>
        <dbReference type="EMBL" id="MFD2097294.1"/>
    </source>
</evidence>
<dbReference type="Proteomes" id="UP001597380">
    <property type="component" value="Unassembled WGS sequence"/>
</dbReference>
<dbReference type="PANTHER" id="PTHR45138">
    <property type="entry name" value="REGULATORY COMPONENTS OF SENSORY TRANSDUCTION SYSTEM"/>
    <property type="match status" value="1"/>
</dbReference>
<dbReference type="InterPro" id="IPR050469">
    <property type="entry name" value="Diguanylate_Cyclase"/>
</dbReference>
<dbReference type="SUPFAM" id="SSF48452">
    <property type="entry name" value="TPR-like"/>
    <property type="match status" value="1"/>
</dbReference>
<gene>
    <name evidence="7" type="ORF">ACFSJ3_14955</name>
</gene>
<keyword evidence="5" id="KW-0732">Signal</keyword>